<dbReference type="GO" id="GO:0005524">
    <property type="term" value="F:ATP binding"/>
    <property type="evidence" value="ECO:0007669"/>
    <property type="project" value="InterPro"/>
</dbReference>
<feature type="compositionally biased region" description="Low complexity" evidence="1">
    <location>
        <begin position="48"/>
        <end position="66"/>
    </location>
</feature>
<protein>
    <recommendedName>
        <fullName evidence="2">ABC transporter domain-containing protein</fullName>
    </recommendedName>
</protein>
<reference evidence="3" key="2">
    <citation type="submission" date="2020-09" db="EMBL/GenBank/DDBJ databases">
        <authorList>
            <person name="Sun Q."/>
            <person name="Ohkuma M."/>
        </authorList>
    </citation>
    <scope>NUCLEOTIDE SEQUENCE</scope>
    <source>
        <strain evidence="3">JCM 4391</strain>
    </source>
</reference>
<dbReference type="InterPro" id="IPR003439">
    <property type="entry name" value="ABC_transporter-like_ATP-bd"/>
</dbReference>
<evidence type="ECO:0000313" key="3">
    <source>
        <dbReference type="EMBL" id="GGU19803.1"/>
    </source>
</evidence>
<evidence type="ECO:0000313" key="4">
    <source>
        <dbReference type="Proteomes" id="UP000636661"/>
    </source>
</evidence>
<feature type="compositionally biased region" description="Low complexity" evidence="1">
    <location>
        <begin position="75"/>
        <end position="84"/>
    </location>
</feature>
<keyword evidence="4" id="KW-1185">Reference proteome</keyword>
<feature type="region of interest" description="Disordered" evidence="1">
    <location>
        <begin position="1"/>
        <end position="94"/>
    </location>
</feature>
<comment type="caution">
    <text evidence="3">The sequence shown here is derived from an EMBL/GenBank/DDBJ whole genome shotgun (WGS) entry which is preliminary data.</text>
</comment>
<dbReference type="AlphaFoldDB" id="A0A918M2N5"/>
<dbReference type="PANTHER" id="PTHR24220">
    <property type="entry name" value="IMPORT ATP-BINDING PROTEIN"/>
    <property type="match status" value="1"/>
</dbReference>
<dbReference type="Proteomes" id="UP000636661">
    <property type="component" value="Unassembled WGS sequence"/>
</dbReference>
<feature type="compositionally biased region" description="Low complexity" evidence="1">
    <location>
        <begin position="318"/>
        <end position="354"/>
    </location>
</feature>
<feature type="region of interest" description="Disordered" evidence="1">
    <location>
        <begin position="316"/>
        <end position="371"/>
    </location>
</feature>
<evidence type="ECO:0000256" key="1">
    <source>
        <dbReference type="SAM" id="MobiDB-lite"/>
    </source>
</evidence>
<proteinExistence type="predicted"/>
<feature type="domain" description="ABC transporter" evidence="2">
    <location>
        <begin position="98"/>
        <end position="344"/>
    </location>
</feature>
<dbReference type="InterPro" id="IPR015854">
    <property type="entry name" value="ABC_transpr_LolD-like"/>
</dbReference>
<dbReference type="EMBL" id="BMTP01000001">
    <property type="protein sequence ID" value="GGU19803.1"/>
    <property type="molecule type" value="Genomic_DNA"/>
</dbReference>
<name>A0A918M2N5_9ACTN</name>
<dbReference type="GO" id="GO:0022857">
    <property type="term" value="F:transmembrane transporter activity"/>
    <property type="evidence" value="ECO:0007669"/>
    <property type="project" value="TreeGrafter"/>
</dbReference>
<feature type="compositionally biased region" description="Acidic residues" evidence="1">
    <location>
        <begin position="1"/>
        <end position="10"/>
    </location>
</feature>
<accession>A0A918M2N5</accession>
<dbReference type="Pfam" id="PF00005">
    <property type="entry name" value="ABC_tran"/>
    <property type="match status" value="1"/>
</dbReference>
<dbReference type="InterPro" id="IPR027417">
    <property type="entry name" value="P-loop_NTPase"/>
</dbReference>
<dbReference type="PROSITE" id="PS50893">
    <property type="entry name" value="ABC_TRANSPORTER_2"/>
    <property type="match status" value="1"/>
</dbReference>
<dbReference type="Gene3D" id="3.40.50.300">
    <property type="entry name" value="P-loop containing nucleotide triphosphate hydrolases"/>
    <property type="match status" value="1"/>
</dbReference>
<organism evidence="3 4">
    <name type="scientific">Streptomyces lavendofoliae</name>
    <dbReference type="NCBI Taxonomy" id="67314"/>
    <lineage>
        <taxon>Bacteria</taxon>
        <taxon>Bacillati</taxon>
        <taxon>Actinomycetota</taxon>
        <taxon>Actinomycetes</taxon>
        <taxon>Kitasatosporales</taxon>
        <taxon>Streptomycetaceae</taxon>
        <taxon>Streptomyces</taxon>
    </lineage>
</organism>
<dbReference type="SUPFAM" id="SSF52540">
    <property type="entry name" value="P-loop containing nucleoside triphosphate hydrolases"/>
    <property type="match status" value="1"/>
</dbReference>
<dbReference type="GO" id="GO:0016887">
    <property type="term" value="F:ATP hydrolysis activity"/>
    <property type="evidence" value="ECO:0007669"/>
    <property type="project" value="InterPro"/>
</dbReference>
<dbReference type="GO" id="GO:0005886">
    <property type="term" value="C:plasma membrane"/>
    <property type="evidence" value="ECO:0007669"/>
    <property type="project" value="TreeGrafter"/>
</dbReference>
<gene>
    <name evidence="3" type="ORF">GCM10010274_02780</name>
</gene>
<reference evidence="3" key="1">
    <citation type="journal article" date="2014" name="Int. J. Syst. Evol. Microbiol.">
        <title>Complete genome sequence of Corynebacterium casei LMG S-19264T (=DSM 44701T), isolated from a smear-ripened cheese.</title>
        <authorList>
            <consortium name="US DOE Joint Genome Institute (JGI-PGF)"/>
            <person name="Walter F."/>
            <person name="Albersmeier A."/>
            <person name="Kalinowski J."/>
            <person name="Ruckert C."/>
        </authorList>
    </citation>
    <scope>NUCLEOTIDE SEQUENCE</scope>
    <source>
        <strain evidence="3">JCM 4391</strain>
    </source>
</reference>
<sequence length="371" mass="37132">MDSQDDDLGIPDEREAGAGPSGGPVGATPKSGTADAGGAGDAADADPRGGAADAGDADRTGGAADAGDADRTGGAEKPAGAGEELSAREGRRPPGAAVVAENFGLKGPRGWAFRGVAVNAPPGSLVTIEGPSGSGRTCLLLALTGRMRAGEGHAEVGGLALPRKMAAVRRISALGPVPGVSDLDPALTVAEHLRERALLQRRFDGSPLAFLRPRAERAAASRARVRAALDTAGLDLETLPKAGRTSVRDLERLEALRLSIALALIGEPRLLAVDDTDLKLSGTDRAEAWALLRSIAGRGTTVLAVCSESPGDTLTIRTTGTADGPAAATDAADGPVDPRGATTDATATATATTKTDTEKGAADALAETGRA</sequence>
<evidence type="ECO:0000259" key="2">
    <source>
        <dbReference type="PROSITE" id="PS50893"/>
    </source>
</evidence>